<keyword evidence="4" id="KW-1185">Reference proteome</keyword>
<dbReference type="Gene3D" id="3.30.420.40">
    <property type="match status" value="2"/>
</dbReference>
<dbReference type="InterPro" id="IPR043129">
    <property type="entry name" value="ATPase_NBD"/>
</dbReference>
<dbReference type="PANTHER" id="PTHR18964:SF173">
    <property type="entry name" value="GLUCOKINASE"/>
    <property type="match status" value="1"/>
</dbReference>
<dbReference type="PROSITE" id="PS01125">
    <property type="entry name" value="ROK"/>
    <property type="match status" value="1"/>
</dbReference>
<evidence type="ECO:0000313" key="4">
    <source>
        <dbReference type="Proteomes" id="UP000542674"/>
    </source>
</evidence>
<name>A0A7W7SYT5_9PSEU</name>
<dbReference type="InterPro" id="IPR005471">
    <property type="entry name" value="Tscrpt_reg_IclR_N"/>
</dbReference>
<dbReference type="InterPro" id="IPR036388">
    <property type="entry name" value="WH-like_DNA-bd_sf"/>
</dbReference>
<dbReference type="Proteomes" id="UP000542674">
    <property type="component" value="Unassembled WGS sequence"/>
</dbReference>
<protein>
    <submittedName>
        <fullName evidence="3">Putative NBD/HSP70 family sugar kinase</fullName>
    </submittedName>
</protein>
<dbReference type="InterPro" id="IPR049874">
    <property type="entry name" value="ROK_cs"/>
</dbReference>
<comment type="similarity">
    <text evidence="1">Belongs to the ROK (NagC/XylR) family.</text>
</comment>
<dbReference type="Pfam" id="PF00480">
    <property type="entry name" value="ROK"/>
    <property type="match status" value="1"/>
</dbReference>
<dbReference type="EMBL" id="JACHJS010000001">
    <property type="protein sequence ID" value="MBB4963459.1"/>
    <property type="molecule type" value="Genomic_DNA"/>
</dbReference>
<dbReference type="RefSeq" id="WP_184666235.1">
    <property type="nucleotide sequence ID" value="NZ_BAABAI010000036.1"/>
</dbReference>
<dbReference type="Pfam" id="PF09339">
    <property type="entry name" value="HTH_IclR"/>
    <property type="match status" value="1"/>
</dbReference>
<feature type="domain" description="HTH iclR-type" evidence="2">
    <location>
        <begin position="12"/>
        <end position="56"/>
    </location>
</feature>
<dbReference type="InterPro" id="IPR036390">
    <property type="entry name" value="WH_DNA-bd_sf"/>
</dbReference>
<sequence>MQEITSSSPRDIAGTLLSRIAERGGASRAELARETGWARSTVSQWIDRLGHAGLVVEGEAAVSAGGRPAIPVRLNPSAGKLLTATFGATHARIGVSDLRGDPLGETEKTVRLDQGPDHVLDWTQESFRELLGQVGATAEDVRAITIGLPGPVHFVHGRVVRPPIMPGWDGYPVKRHFAARYPAPVIVDNDVNLMALGALHDRFRDVDHLLFVKIGTGIGCGIVVDRRLHRGADGSAGDIGHIPVADSTEVCNCGREGCLEAVAGASAIAGELKLASPIEIAALVHGGDPKAVHAIRRAGQRIGRVLAGLVSFANPAAIVLGGSLAGLRDILLTEIRSAVIGQATDLATRALRIEISPPEVDVARLGAVALGREAALSPEAVRRLVEKSS</sequence>
<evidence type="ECO:0000313" key="3">
    <source>
        <dbReference type="EMBL" id="MBB4963459.1"/>
    </source>
</evidence>
<keyword evidence="3" id="KW-0418">Kinase</keyword>
<dbReference type="AlphaFoldDB" id="A0A7W7SYT5"/>
<accession>A0A7W7SYT5</accession>
<reference evidence="3 4" key="1">
    <citation type="submission" date="2020-08" db="EMBL/GenBank/DDBJ databases">
        <title>Sequencing the genomes of 1000 actinobacteria strains.</title>
        <authorList>
            <person name="Klenk H.-P."/>
        </authorList>
    </citation>
    <scope>NUCLEOTIDE SEQUENCE [LARGE SCALE GENOMIC DNA]</scope>
    <source>
        <strain evidence="3 4">DSM 45084</strain>
    </source>
</reference>
<evidence type="ECO:0000256" key="1">
    <source>
        <dbReference type="ARBA" id="ARBA00006479"/>
    </source>
</evidence>
<dbReference type="Gene3D" id="1.10.10.10">
    <property type="entry name" value="Winged helix-like DNA-binding domain superfamily/Winged helix DNA-binding domain"/>
    <property type="match status" value="1"/>
</dbReference>
<dbReference type="InterPro" id="IPR000600">
    <property type="entry name" value="ROK"/>
</dbReference>
<evidence type="ECO:0000259" key="2">
    <source>
        <dbReference type="Pfam" id="PF09339"/>
    </source>
</evidence>
<organism evidence="3 4">
    <name type="scientific">Saccharothrix violaceirubra</name>
    <dbReference type="NCBI Taxonomy" id="413306"/>
    <lineage>
        <taxon>Bacteria</taxon>
        <taxon>Bacillati</taxon>
        <taxon>Actinomycetota</taxon>
        <taxon>Actinomycetes</taxon>
        <taxon>Pseudonocardiales</taxon>
        <taxon>Pseudonocardiaceae</taxon>
        <taxon>Saccharothrix</taxon>
    </lineage>
</organism>
<proteinExistence type="inferred from homology"/>
<dbReference type="GO" id="GO:0016301">
    <property type="term" value="F:kinase activity"/>
    <property type="evidence" value="ECO:0007669"/>
    <property type="project" value="UniProtKB-KW"/>
</dbReference>
<comment type="caution">
    <text evidence="3">The sequence shown here is derived from an EMBL/GenBank/DDBJ whole genome shotgun (WGS) entry which is preliminary data.</text>
</comment>
<gene>
    <name evidence="3" type="ORF">F4559_000818</name>
</gene>
<keyword evidence="3" id="KW-0808">Transferase</keyword>
<dbReference type="PANTHER" id="PTHR18964">
    <property type="entry name" value="ROK (REPRESSOR, ORF, KINASE) FAMILY"/>
    <property type="match status" value="1"/>
</dbReference>
<dbReference type="SUPFAM" id="SSF46785">
    <property type="entry name" value="Winged helix' DNA-binding domain"/>
    <property type="match status" value="1"/>
</dbReference>
<dbReference type="SUPFAM" id="SSF53067">
    <property type="entry name" value="Actin-like ATPase domain"/>
    <property type="match status" value="1"/>
</dbReference>